<organism evidence="1 2">
    <name type="scientific">Mytilus galloprovincialis</name>
    <name type="common">Mediterranean mussel</name>
    <dbReference type="NCBI Taxonomy" id="29158"/>
    <lineage>
        <taxon>Eukaryota</taxon>
        <taxon>Metazoa</taxon>
        <taxon>Spiralia</taxon>
        <taxon>Lophotrochozoa</taxon>
        <taxon>Mollusca</taxon>
        <taxon>Bivalvia</taxon>
        <taxon>Autobranchia</taxon>
        <taxon>Pteriomorphia</taxon>
        <taxon>Mytilida</taxon>
        <taxon>Mytiloidea</taxon>
        <taxon>Mytilidae</taxon>
        <taxon>Mytilinae</taxon>
        <taxon>Mytilus</taxon>
    </lineage>
</organism>
<name>A0A8B6BPH5_MYTGA</name>
<protein>
    <submittedName>
        <fullName evidence="1">Uncharacterized protein</fullName>
    </submittedName>
</protein>
<dbReference type="EMBL" id="UYJE01000508">
    <property type="protein sequence ID" value="VDH93787.1"/>
    <property type="molecule type" value="Genomic_DNA"/>
</dbReference>
<sequence length="104" mass="11759">MPSLDSPWFEQVGQAVAAVTTARSSSSSMTETEMDDLLKRVAKPTLASKAKVNQSWKLENSFMETGRHSWAKMELFEDVKKCMWTQSGGVKKACKLRPFEENNR</sequence>
<accession>A0A8B6BPH5</accession>
<reference evidence="1" key="1">
    <citation type="submission" date="2018-11" db="EMBL/GenBank/DDBJ databases">
        <authorList>
            <person name="Alioto T."/>
            <person name="Alioto T."/>
        </authorList>
    </citation>
    <scope>NUCLEOTIDE SEQUENCE</scope>
</reference>
<evidence type="ECO:0000313" key="2">
    <source>
        <dbReference type="Proteomes" id="UP000596742"/>
    </source>
</evidence>
<dbReference type="Proteomes" id="UP000596742">
    <property type="component" value="Unassembled WGS sequence"/>
</dbReference>
<dbReference type="OrthoDB" id="6130501at2759"/>
<evidence type="ECO:0000313" key="1">
    <source>
        <dbReference type="EMBL" id="VDH93787.1"/>
    </source>
</evidence>
<dbReference type="AlphaFoldDB" id="A0A8B6BPH5"/>
<keyword evidence="2" id="KW-1185">Reference proteome</keyword>
<comment type="caution">
    <text evidence="1">The sequence shown here is derived from an EMBL/GenBank/DDBJ whole genome shotgun (WGS) entry which is preliminary data.</text>
</comment>
<proteinExistence type="predicted"/>
<gene>
    <name evidence="1" type="ORF">MGAL_10B040526</name>
</gene>